<reference evidence="1 2" key="1">
    <citation type="journal article" date="2022" name="New Phytol.">
        <title>Ecological generalism drives hyperdiversity of secondary metabolite gene clusters in xylarialean endophytes.</title>
        <authorList>
            <person name="Franco M.E.E."/>
            <person name="Wisecaver J.H."/>
            <person name="Arnold A.E."/>
            <person name="Ju Y.M."/>
            <person name="Slot J.C."/>
            <person name="Ahrendt S."/>
            <person name="Moore L.P."/>
            <person name="Eastman K.E."/>
            <person name="Scott K."/>
            <person name="Konkel Z."/>
            <person name="Mondo S.J."/>
            <person name="Kuo A."/>
            <person name="Hayes R.D."/>
            <person name="Haridas S."/>
            <person name="Andreopoulos B."/>
            <person name="Riley R."/>
            <person name="LaButti K."/>
            <person name="Pangilinan J."/>
            <person name="Lipzen A."/>
            <person name="Amirebrahimi M."/>
            <person name="Yan J."/>
            <person name="Adam C."/>
            <person name="Keymanesh K."/>
            <person name="Ng V."/>
            <person name="Louie K."/>
            <person name="Northen T."/>
            <person name="Drula E."/>
            <person name="Henrissat B."/>
            <person name="Hsieh H.M."/>
            <person name="Youens-Clark K."/>
            <person name="Lutzoni F."/>
            <person name="Miadlikowska J."/>
            <person name="Eastwood D.C."/>
            <person name="Hamelin R.C."/>
            <person name="Grigoriev I.V."/>
            <person name="U'Ren J.M."/>
        </authorList>
    </citation>
    <scope>NUCLEOTIDE SEQUENCE [LARGE SCALE GENOMIC DNA]</scope>
    <source>
        <strain evidence="1 2">CBS 119005</strain>
    </source>
</reference>
<sequence>MLLQTLVLFVAPVAMAATPRARSGLPKSFAQSKLLNTLVTCELGYVACENGCMPPDGVCCNDNTDEYCLDGYYCVPDACCPDGETCSGSSGGDAECGILEIECGDLCMPYDGTCCSDGLHYCPDFGTCTDDGYCCDLGDDCSGSSFTDFTDFTDFTTSTTSTDDDSTSTTSRTTTRTTTTTIDQESTSTTRSHTTTPTSSTTTQVSSTEAPVTSAPAATVTTTVSEQAGRVFTADSRVAAGIAVVAALLV</sequence>
<organism evidence="1 2">
    <name type="scientific">Hypoxylon rubiginosum</name>
    <dbReference type="NCBI Taxonomy" id="110542"/>
    <lineage>
        <taxon>Eukaryota</taxon>
        <taxon>Fungi</taxon>
        <taxon>Dikarya</taxon>
        <taxon>Ascomycota</taxon>
        <taxon>Pezizomycotina</taxon>
        <taxon>Sordariomycetes</taxon>
        <taxon>Xylariomycetidae</taxon>
        <taxon>Xylariales</taxon>
        <taxon>Hypoxylaceae</taxon>
        <taxon>Hypoxylon</taxon>
    </lineage>
</organism>
<proteinExistence type="predicted"/>
<comment type="caution">
    <text evidence="1">The sequence shown here is derived from an EMBL/GenBank/DDBJ whole genome shotgun (WGS) entry which is preliminary data.</text>
</comment>
<protein>
    <submittedName>
        <fullName evidence="1">Uncharacterized protein</fullName>
    </submittedName>
</protein>
<keyword evidence="2" id="KW-1185">Reference proteome</keyword>
<dbReference type="Proteomes" id="UP001497700">
    <property type="component" value="Unassembled WGS sequence"/>
</dbReference>
<evidence type="ECO:0000313" key="2">
    <source>
        <dbReference type="Proteomes" id="UP001497700"/>
    </source>
</evidence>
<evidence type="ECO:0000313" key="1">
    <source>
        <dbReference type="EMBL" id="KAI4871138.1"/>
    </source>
</evidence>
<accession>A0ACB9ZKB2</accession>
<gene>
    <name evidence="1" type="ORF">F4820DRAFT_442565</name>
</gene>
<name>A0ACB9ZKB2_9PEZI</name>
<dbReference type="EMBL" id="MU393421">
    <property type="protein sequence ID" value="KAI4871138.1"/>
    <property type="molecule type" value="Genomic_DNA"/>
</dbReference>